<organism evidence="1 2">
    <name type="scientific">Escherichia phage JMPW1</name>
    <dbReference type="NCBI Taxonomy" id="1772219"/>
    <lineage>
        <taxon>Viruses</taxon>
        <taxon>Duplodnaviria</taxon>
        <taxon>Heunggongvirae</taxon>
        <taxon>Uroviricota</taxon>
        <taxon>Caudoviricetes</taxon>
        <taxon>Drexlerviridae</taxon>
        <taxon>Tunavirinae</taxon>
        <taxon>Tunavirus</taxon>
        <taxon>Tunavirus JMPW1</taxon>
    </lineage>
</organism>
<proteinExistence type="predicted"/>
<evidence type="ECO:0000313" key="2">
    <source>
        <dbReference type="Proteomes" id="UP000221324"/>
    </source>
</evidence>
<dbReference type="EMBL" id="KU194206">
    <property type="protein sequence ID" value="ALT58250.1"/>
    <property type="molecule type" value="Genomic_DNA"/>
</dbReference>
<name>A0A0U2TJE6_9CAUD</name>
<evidence type="ECO:0000313" key="1">
    <source>
        <dbReference type="EMBL" id="ALT58250.1"/>
    </source>
</evidence>
<sequence length="110" mass="11707">MPFSFGGFIMAYGISTWDANGVYNNYGIKPVTVVGWNFLSAGQNSASFSYQVPPGMHVNYVISLDDGAISGPGRKIIASGNTITVTPTNSPGPNVYPSSNCYLIAYLEND</sequence>
<protein>
    <submittedName>
        <fullName evidence="1">Uncharacterized protein</fullName>
    </submittedName>
</protein>
<dbReference type="Proteomes" id="UP000221324">
    <property type="component" value="Segment"/>
</dbReference>
<keyword evidence="2" id="KW-1185">Reference proteome</keyword>
<gene>
    <name evidence="1" type="ORF">JMPW1_046</name>
</gene>
<dbReference type="OrthoDB" id="16196at10239"/>
<accession>A0A0U2TJE6</accession>
<reference evidence="1 2" key="1">
    <citation type="submission" date="2015-11" db="EMBL/GenBank/DDBJ databases">
        <title>Genomic identification of Escherichia phage JMPW1.</title>
        <authorList>
            <person name="Wang J."/>
            <person name="Lu S."/>
            <person name="Shen M."/>
            <person name="Zhu H."/>
            <person name="Le S."/>
            <person name="Li G."/>
            <person name="Tan Y."/>
            <person name="Zhao X."/>
            <person name="Shen W."/>
            <person name="Guo K."/>
            <person name="Yang Y."/>
            <person name="Li S."/>
            <person name="Li M."/>
            <person name="Zhu J."/>
            <person name="Rao X."/>
            <person name="Hu F."/>
        </authorList>
    </citation>
    <scope>NUCLEOTIDE SEQUENCE [LARGE SCALE GENOMIC DNA]</scope>
</reference>